<evidence type="ECO:0000313" key="2">
    <source>
        <dbReference type="Proteomes" id="UP001212841"/>
    </source>
</evidence>
<organism evidence="1 2">
    <name type="scientific">Rhizophlyctis rosea</name>
    <dbReference type="NCBI Taxonomy" id="64517"/>
    <lineage>
        <taxon>Eukaryota</taxon>
        <taxon>Fungi</taxon>
        <taxon>Fungi incertae sedis</taxon>
        <taxon>Chytridiomycota</taxon>
        <taxon>Chytridiomycota incertae sedis</taxon>
        <taxon>Chytridiomycetes</taxon>
        <taxon>Rhizophlyctidales</taxon>
        <taxon>Rhizophlyctidaceae</taxon>
        <taxon>Rhizophlyctis</taxon>
    </lineage>
</organism>
<keyword evidence="2" id="KW-1185">Reference proteome</keyword>
<sequence>MAATDRMVSLAGRESMRPRSIVFKDPRTREEKKYFLWFSTLFGPALMAEITAQSASYDKNFSRLADAGVQVLCGDLPAVPRTGPAPAVGVARLWITAPSVAVAPTGIFIKRHLPHWRSTPAMPIAARTVTAPSVEGWTRSVSDEPGRLVCEGCLARLGVTDRERVNVAHARAKVDPIV</sequence>
<protein>
    <submittedName>
        <fullName evidence="1">Uncharacterized protein</fullName>
    </submittedName>
</protein>
<evidence type="ECO:0000313" key="1">
    <source>
        <dbReference type="EMBL" id="KAJ3055720.1"/>
    </source>
</evidence>
<dbReference type="Proteomes" id="UP001212841">
    <property type="component" value="Unassembled WGS sequence"/>
</dbReference>
<proteinExistence type="predicted"/>
<comment type="caution">
    <text evidence="1">The sequence shown here is derived from an EMBL/GenBank/DDBJ whole genome shotgun (WGS) entry which is preliminary data.</text>
</comment>
<name>A0AAD5SKP0_9FUNG</name>
<reference evidence="1" key="1">
    <citation type="submission" date="2020-05" db="EMBL/GenBank/DDBJ databases">
        <title>Phylogenomic resolution of chytrid fungi.</title>
        <authorList>
            <person name="Stajich J.E."/>
            <person name="Amses K."/>
            <person name="Simmons R."/>
            <person name="Seto K."/>
            <person name="Myers J."/>
            <person name="Bonds A."/>
            <person name="Quandt C.A."/>
            <person name="Barry K."/>
            <person name="Liu P."/>
            <person name="Grigoriev I."/>
            <person name="Longcore J.E."/>
            <person name="James T.Y."/>
        </authorList>
    </citation>
    <scope>NUCLEOTIDE SEQUENCE</scope>
    <source>
        <strain evidence="1">JEL0318</strain>
    </source>
</reference>
<gene>
    <name evidence="1" type="ORF">HK097_009605</name>
</gene>
<dbReference type="EMBL" id="JADGJD010000065">
    <property type="protein sequence ID" value="KAJ3055720.1"/>
    <property type="molecule type" value="Genomic_DNA"/>
</dbReference>
<accession>A0AAD5SKP0</accession>
<dbReference type="AlphaFoldDB" id="A0AAD5SKP0"/>